<feature type="signal peptide" evidence="1">
    <location>
        <begin position="1"/>
        <end position="17"/>
    </location>
</feature>
<protein>
    <submittedName>
        <fullName evidence="3">Uncharacterized conserved protein YecT, DUF1311 family</fullName>
    </submittedName>
</protein>
<dbReference type="Proteomes" id="UP000198796">
    <property type="component" value="Unassembled WGS sequence"/>
</dbReference>
<keyword evidence="1" id="KW-0732">Signal</keyword>
<reference evidence="3 4" key="1">
    <citation type="submission" date="2016-10" db="EMBL/GenBank/DDBJ databases">
        <authorList>
            <person name="de Groot N.N."/>
        </authorList>
    </citation>
    <scope>NUCLEOTIDE SEQUENCE [LARGE SCALE GENOMIC DNA]</scope>
    <source>
        <strain evidence="3 4">DSM 29316</strain>
    </source>
</reference>
<name>A0A1I0XDK1_9RHOB</name>
<evidence type="ECO:0000256" key="1">
    <source>
        <dbReference type="SAM" id="SignalP"/>
    </source>
</evidence>
<dbReference type="EMBL" id="FOJU01000003">
    <property type="protein sequence ID" value="SFA98506.1"/>
    <property type="molecule type" value="Genomic_DNA"/>
</dbReference>
<organism evidence="3 4">
    <name type="scientific">Poseidonocella pacifica</name>
    <dbReference type="NCBI Taxonomy" id="871651"/>
    <lineage>
        <taxon>Bacteria</taxon>
        <taxon>Pseudomonadati</taxon>
        <taxon>Pseudomonadota</taxon>
        <taxon>Alphaproteobacteria</taxon>
        <taxon>Rhodobacterales</taxon>
        <taxon>Roseobacteraceae</taxon>
        <taxon>Poseidonocella</taxon>
    </lineage>
</organism>
<proteinExistence type="predicted"/>
<dbReference type="PANTHER" id="PTHR39176:SF1">
    <property type="entry name" value="PERIPLASMIC PROTEIN"/>
    <property type="match status" value="1"/>
</dbReference>
<sequence>MVRAAAILLLLPTQLFAACPGVTQREMNQCAGAEFEAADADLNAVWRVVKPRMDEIGAGASLLDAQRKWIAFRDAACASEADVYSGGSIAPLVAASCLARLTTRRTQDLREMMLP</sequence>
<dbReference type="STRING" id="871651.SAMN05421688_2108"/>
<dbReference type="Pfam" id="PF07007">
    <property type="entry name" value="LprI"/>
    <property type="match status" value="1"/>
</dbReference>
<dbReference type="PANTHER" id="PTHR39176">
    <property type="entry name" value="PERIPLASMIC PROTEIN-RELATED"/>
    <property type="match status" value="1"/>
</dbReference>
<dbReference type="InterPro" id="IPR009739">
    <property type="entry name" value="LprI-like_N"/>
</dbReference>
<evidence type="ECO:0000313" key="4">
    <source>
        <dbReference type="Proteomes" id="UP000198796"/>
    </source>
</evidence>
<dbReference type="OrthoDB" id="7340239at2"/>
<evidence type="ECO:0000259" key="2">
    <source>
        <dbReference type="Pfam" id="PF07007"/>
    </source>
</evidence>
<evidence type="ECO:0000313" key="3">
    <source>
        <dbReference type="EMBL" id="SFA98506.1"/>
    </source>
</evidence>
<keyword evidence="4" id="KW-1185">Reference proteome</keyword>
<gene>
    <name evidence="3" type="ORF">SAMN05421688_2108</name>
</gene>
<dbReference type="PROSITE" id="PS51257">
    <property type="entry name" value="PROKAR_LIPOPROTEIN"/>
    <property type="match status" value="1"/>
</dbReference>
<dbReference type="Gene3D" id="1.20.1270.180">
    <property type="match status" value="1"/>
</dbReference>
<dbReference type="AlphaFoldDB" id="A0A1I0XDK1"/>
<accession>A0A1I0XDK1</accession>
<feature type="chain" id="PRO_5011744082" evidence="1">
    <location>
        <begin position="18"/>
        <end position="115"/>
    </location>
</feature>
<feature type="domain" description="Lysozyme inhibitor LprI-like N-terminal" evidence="2">
    <location>
        <begin position="23"/>
        <end position="109"/>
    </location>
</feature>